<accession>A0A832I0A7</accession>
<reference evidence="2" key="1">
    <citation type="journal article" date="2020" name="mSystems">
        <title>Genome- and Community-Level Interaction Insights into Carbon Utilization and Element Cycling Functions of Hydrothermarchaeota in Hydrothermal Sediment.</title>
        <authorList>
            <person name="Zhou Z."/>
            <person name="Liu Y."/>
            <person name="Xu W."/>
            <person name="Pan J."/>
            <person name="Luo Z.H."/>
            <person name="Li M."/>
        </authorList>
    </citation>
    <scope>NUCLEOTIDE SEQUENCE [LARGE SCALE GENOMIC DNA]</scope>
    <source>
        <strain evidence="2">SpSt-381</strain>
    </source>
</reference>
<sequence>MSWIRTVPPEDAEGALAGVYEAARAASRRGAVSNLWQALGLDPSGAAATHTLYRALMADPAPLTRVQAEMIALVVSATNGCGYCVAHHGPRLAAALGDETLARAVALDYREANLAARDRVLLDYAVALTCEPSERKSEDVERLREYGFEDGAILRATEIAALYALTNRLASGLGVPLEPGVAAWEFGAQR</sequence>
<dbReference type="InterPro" id="IPR010195">
    <property type="entry name" value="Uncharacterised_peroxidase-rel"/>
</dbReference>
<proteinExistence type="predicted"/>
<dbReference type="PANTHER" id="PTHR35446">
    <property type="entry name" value="SI:CH211-175M2.5"/>
    <property type="match status" value="1"/>
</dbReference>
<dbReference type="Pfam" id="PF02627">
    <property type="entry name" value="CMD"/>
    <property type="match status" value="1"/>
</dbReference>
<dbReference type="InterPro" id="IPR004675">
    <property type="entry name" value="AhpD_core"/>
</dbReference>
<dbReference type="EMBL" id="DSQF01000008">
    <property type="protein sequence ID" value="HGZ42647.1"/>
    <property type="molecule type" value="Genomic_DNA"/>
</dbReference>
<dbReference type="PANTHER" id="PTHR35446:SF2">
    <property type="entry name" value="CARBOXYMUCONOLACTONE DECARBOXYLASE-LIKE DOMAIN-CONTAINING PROTEIN"/>
    <property type="match status" value="1"/>
</dbReference>
<dbReference type="InterPro" id="IPR029032">
    <property type="entry name" value="AhpD-like"/>
</dbReference>
<keyword evidence="2" id="KW-0560">Oxidoreductase</keyword>
<organism evidence="2">
    <name type="scientific">Eiseniibacteriota bacterium</name>
    <dbReference type="NCBI Taxonomy" id="2212470"/>
    <lineage>
        <taxon>Bacteria</taxon>
        <taxon>Candidatus Eiseniibacteriota</taxon>
    </lineage>
</organism>
<evidence type="ECO:0000259" key="1">
    <source>
        <dbReference type="Pfam" id="PF02627"/>
    </source>
</evidence>
<feature type="domain" description="Carboxymuconolactone decarboxylase-like" evidence="1">
    <location>
        <begin position="47"/>
        <end position="93"/>
    </location>
</feature>
<dbReference type="AlphaFoldDB" id="A0A832I0A7"/>
<dbReference type="Gene3D" id="1.20.1290.10">
    <property type="entry name" value="AhpD-like"/>
    <property type="match status" value="1"/>
</dbReference>
<dbReference type="NCBIfam" id="TIGR00778">
    <property type="entry name" value="ahpD_dom"/>
    <property type="match status" value="1"/>
</dbReference>
<protein>
    <submittedName>
        <fullName evidence="2">Peroxidase</fullName>
    </submittedName>
</protein>
<dbReference type="GO" id="GO:0051920">
    <property type="term" value="F:peroxiredoxin activity"/>
    <property type="evidence" value="ECO:0007669"/>
    <property type="project" value="InterPro"/>
</dbReference>
<dbReference type="InterPro" id="IPR003779">
    <property type="entry name" value="CMD-like"/>
</dbReference>
<dbReference type="NCBIfam" id="TIGR01926">
    <property type="entry name" value="peroxid_rel"/>
    <property type="match status" value="1"/>
</dbReference>
<gene>
    <name evidence="2" type="ORF">ENR23_04335</name>
</gene>
<dbReference type="SUPFAM" id="SSF69118">
    <property type="entry name" value="AhpD-like"/>
    <property type="match status" value="1"/>
</dbReference>
<keyword evidence="2" id="KW-0575">Peroxidase</keyword>
<comment type="caution">
    <text evidence="2">The sequence shown here is derived from an EMBL/GenBank/DDBJ whole genome shotgun (WGS) entry which is preliminary data.</text>
</comment>
<name>A0A832I0A7_UNCEI</name>
<evidence type="ECO:0000313" key="2">
    <source>
        <dbReference type="EMBL" id="HGZ42647.1"/>
    </source>
</evidence>